<dbReference type="SUPFAM" id="SSF46894">
    <property type="entry name" value="C-terminal effector domain of the bipartite response regulators"/>
    <property type="match status" value="1"/>
</dbReference>
<reference evidence="5 6" key="1">
    <citation type="submission" date="2019-03" db="EMBL/GenBank/DDBJ databases">
        <title>Ramlibacter sp. 18x22-1, whole genome shotgun sequence.</title>
        <authorList>
            <person name="Zhang X."/>
            <person name="Feng G."/>
            <person name="Zhu H."/>
        </authorList>
    </citation>
    <scope>NUCLEOTIDE SEQUENCE [LARGE SCALE GENOMIC DNA]</scope>
    <source>
        <strain evidence="5 6">18x22-1</strain>
    </source>
</reference>
<dbReference type="SMART" id="SM00421">
    <property type="entry name" value="HTH_LUXR"/>
    <property type="match status" value="1"/>
</dbReference>
<protein>
    <submittedName>
        <fullName evidence="5">Response regulator transcription factor</fullName>
    </submittedName>
</protein>
<keyword evidence="3" id="KW-0804">Transcription</keyword>
<evidence type="ECO:0000256" key="1">
    <source>
        <dbReference type="ARBA" id="ARBA00023015"/>
    </source>
</evidence>
<dbReference type="GO" id="GO:0006355">
    <property type="term" value="P:regulation of DNA-templated transcription"/>
    <property type="evidence" value="ECO:0007669"/>
    <property type="project" value="InterPro"/>
</dbReference>
<gene>
    <name evidence="5" type="ORF">EZ216_13255</name>
</gene>
<name>A0A4Z0BMS0_9BURK</name>
<dbReference type="PROSITE" id="PS00622">
    <property type="entry name" value="HTH_LUXR_1"/>
    <property type="match status" value="1"/>
</dbReference>
<dbReference type="Pfam" id="PF00196">
    <property type="entry name" value="GerE"/>
    <property type="match status" value="1"/>
</dbReference>
<dbReference type="PANTHER" id="PTHR44688">
    <property type="entry name" value="DNA-BINDING TRANSCRIPTIONAL ACTIVATOR DEVR_DOSR"/>
    <property type="match status" value="1"/>
</dbReference>
<keyword evidence="1" id="KW-0805">Transcription regulation</keyword>
<dbReference type="GO" id="GO:0003677">
    <property type="term" value="F:DNA binding"/>
    <property type="evidence" value="ECO:0007669"/>
    <property type="project" value="UniProtKB-KW"/>
</dbReference>
<accession>A0A4Z0BMS0</accession>
<dbReference type="InterPro" id="IPR016032">
    <property type="entry name" value="Sig_transdc_resp-reg_C-effctor"/>
</dbReference>
<organism evidence="5 6">
    <name type="scientific">Ramlibacter humi</name>
    <dbReference type="NCBI Taxonomy" id="2530451"/>
    <lineage>
        <taxon>Bacteria</taxon>
        <taxon>Pseudomonadati</taxon>
        <taxon>Pseudomonadota</taxon>
        <taxon>Betaproteobacteria</taxon>
        <taxon>Burkholderiales</taxon>
        <taxon>Comamonadaceae</taxon>
        <taxon>Ramlibacter</taxon>
    </lineage>
</organism>
<dbReference type="PRINTS" id="PR00038">
    <property type="entry name" value="HTHLUXR"/>
</dbReference>
<dbReference type="InterPro" id="IPR000792">
    <property type="entry name" value="Tscrpt_reg_LuxR_C"/>
</dbReference>
<keyword evidence="6" id="KW-1185">Reference proteome</keyword>
<dbReference type="PROSITE" id="PS50043">
    <property type="entry name" value="HTH_LUXR_2"/>
    <property type="match status" value="1"/>
</dbReference>
<dbReference type="Gene3D" id="1.10.10.10">
    <property type="entry name" value="Winged helix-like DNA-binding domain superfamily/Winged helix DNA-binding domain"/>
    <property type="match status" value="1"/>
</dbReference>
<keyword evidence="2" id="KW-0238">DNA-binding</keyword>
<dbReference type="InterPro" id="IPR011006">
    <property type="entry name" value="CheY-like_superfamily"/>
</dbReference>
<evidence type="ECO:0000313" key="5">
    <source>
        <dbReference type="EMBL" id="TFZ00072.1"/>
    </source>
</evidence>
<dbReference type="InterPro" id="IPR036388">
    <property type="entry name" value="WH-like_DNA-bd_sf"/>
</dbReference>
<dbReference type="RefSeq" id="WP_135250259.1">
    <property type="nucleotide sequence ID" value="NZ_SMLK01000004.1"/>
</dbReference>
<sequence length="212" mass="23157">MSVQSLLFCPFLFVPPWSEEMRNGKILVLSGNRFVRTCLHLILMASTGHEITTAAWDSRARLPAVAPYDLVILDLSDPAHLPWLHSQLSHQPAATSTICMVPPASCGADLVGQTGVIYVSSSSDAVQLLELIELELDRARTGASLPSPPRSSFDLTAKEEAILRLVAKGLSNQQIARQLAIAEPTVRVHKHHVMRKLGIRGAVQLHRFACSL</sequence>
<evidence type="ECO:0000256" key="3">
    <source>
        <dbReference type="ARBA" id="ARBA00023163"/>
    </source>
</evidence>
<dbReference type="PANTHER" id="PTHR44688:SF16">
    <property type="entry name" value="DNA-BINDING TRANSCRIPTIONAL ACTIVATOR DEVR_DOSR"/>
    <property type="match status" value="1"/>
</dbReference>
<evidence type="ECO:0000259" key="4">
    <source>
        <dbReference type="PROSITE" id="PS50043"/>
    </source>
</evidence>
<proteinExistence type="predicted"/>
<comment type="caution">
    <text evidence="5">The sequence shown here is derived from an EMBL/GenBank/DDBJ whole genome shotgun (WGS) entry which is preliminary data.</text>
</comment>
<dbReference type="Proteomes" id="UP000297839">
    <property type="component" value="Unassembled WGS sequence"/>
</dbReference>
<dbReference type="OrthoDB" id="8642092at2"/>
<dbReference type="EMBL" id="SMLK01000004">
    <property type="protein sequence ID" value="TFZ00072.1"/>
    <property type="molecule type" value="Genomic_DNA"/>
</dbReference>
<dbReference type="CDD" id="cd06170">
    <property type="entry name" value="LuxR_C_like"/>
    <property type="match status" value="1"/>
</dbReference>
<evidence type="ECO:0000256" key="2">
    <source>
        <dbReference type="ARBA" id="ARBA00023125"/>
    </source>
</evidence>
<dbReference type="AlphaFoldDB" id="A0A4Z0BMS0"/>
<evidence type="ECO:0000313" key="6">
    <source>
        <dbReference type="Proteomes" id="UP000297839"/>
    </source>
</evidence>
<dbReference type="SUPFAM" id="SSF52172">
    <property type="entry name" value="CheY-like"/>
    <property type="match status" value="1"/>
</dbReference>
<feature type="domain" description="HTH luxR-type" evidence="4">
    <location>
        <begin position="148"/>
        <end position="212"/>
    </location>
</feature>